<name>A0A9N8ZRY1_9GLOM</name>
<dbReference type="AlphaFoldDB" id="A0A9N8ZRY1"/>
<proteinExistence type="predicted"/>
<dbReference type="EMBL" id="CAJVPY010001047">
    <property type="protein sequence ID" value="CAG8504806.1"/>
    <property type="molecule type" value="Genomic_DNA"/>
</dbReference>
<sequence length="40" mass="4750">MDTDGMDMDDINSGMMYDENSVDIINKWDEFVHKTAHYHQ</sequence>
<keyword evidence="2" id="KW-1185">Reference proteome</keyword>
<gene>
    <name evidence="1" type="ORF">DERYTH_LOCUS3086</name>
</gene>
<evidence type="ECO:0000313" key="1">
    <source>
        <dbReference type="EMBL" id="CAG8504806.1"/>
    </source>
</evidence>
<protein>
    <submittedName>
        <fullName evidence="1">20797_t:CDS:1</fullName>
    </submittedName>
</protein>
<evidence type="ECO:0000313" key="2">
    <source>
        <dbReference type="Proteomes" id="UP000789405"/>
    </source>
</evidence>
<dbReference type="Proteomes" id="UP000789405">
    <property type="component" value="Unassembled WGS sequence"/>
</dbReference>
<reference evidence="1" key="1">
    <citation type="submission" date="2021-06" db="EMBL/GenBank/DDBJ databases">
        <authorList>
            <person name="Kallberg Y."/>
            <person name="Tangrot J."/>
            <person name="Rosling A."/>
        </authorList>
    </citation>
    <scope>NUCLEOTIDE SEQUENCE</scope>
    <source>
        <strain evidence="1">MA453B</strain>
    </source>
</reference>
<organism evidence="1 2">
    <name type="scientific">Dentiscutata erythropus</name>
    <dbReference type="NCBI Taxonomy" id="1348616"/>
    <lineage>
        <taxon>Eukaryota</taxon>
        <taxon>Fungi</taxon>
        <taxon>Fungi incertae sedis</taxon>
        <taxon>Mucoromycota</taxon>
        <taxon>Glomeromycotina</taxon>
        <taxon>Glomeromycetes</taxon>
        <taxon>Diversisporales</taxon>
        <taxon>Gigasporaceae</taxon>
        <taxon>Dentiscutata</taxon>
    </lineage>
</organism>
<comment type="caution">
    <text evidence="1">The sequence shown here is derived from an EMBL/GenBank/DDBJ whole genome shotgun (WGS) entry which is preliminary data.</text>
</comment>
<accession>A0A9N8ZRY1</accession>